<gene>
    <name evidence="2" type="ORF">BMF97_03535</name>
</gene>
<dbReference type="AlphaFoldDB" id="A0A1T3FGP2"/>
<protein>
    <recommendedName>
        <fullName evidence="4">Sugar-binding protein</fullName>
    </recommendedName>
</protein>
<name>A0A1T3FGP2_ELIME</name>
<dbReference type="OrthoDB" id="9812747at2"/>
<feature type="signal peptide" evidence="1">
    <location>
        <begin position="1"/>
        <end position="18"/>
    </location>
</feature>
<comment type="caution">
    <text evidence="2">The sequence shown here is derived from an EMBL/GenBank/DDBJ whole genome shotgun (WGS) entry which is preliminary data.</text>
</comment>
<sequence>MKTGVLSIFILAANLAFAQQKLEKVKVDITSPKNVFTNKVNIVDLQNKKVALKDGEYTVETDNQKADISVKNTLINGKVTKTVEKDRADFTIENSYVAAYKIYDGSELILDAKRDGQKAYFKQYYPNKALKMDSWISLDKNKHYGIGGSKLYAENGTLTDIADDVAQTYTMFYPNGNKKQKTGGNVFESYNENGTLDNRQYTKNNIRYSDQYYEGKLHTRTYTGKDGNEVTEYYSNNSLEKKEIVKSVNGEAFLFTYDKAGKLMNKKPYSESLAKEAEH</sequence>
<dbReference type="EMBL" id="MPOG01000004">
    <property type="protein sequence ID" value="OOH97400.1"/>
    <property type="molecule type" value="Genomic_DNA"/>
</dbReference>
<evidence type="ECO:0000313" key="2">
    <source>
        <dbReference type="EMBL" id="OOH97400.1"/>
    </source>
</evidence>
<reference evidence="2 3" key="1">
    <citation type="submission" date="2016-11" db="EMBL/GenBank/DDBJ databases">
        <title>Genome sequence and comparative genomic analysis of clinical strain Elizabethkingia meningoseptica 61421 PRCM.</title>
        <authorList>
            <person name="Wang M."/>
            <person name="Hu S."/>
            <person name="Cao L."/>
            <person name="Jiang T."/>
            <person name="Zhou Y."/>
            <person name="Ming D."/>
        </authorList>
    </citation>
    <scope>NUCLEOTIDE SEQUENCE [LARGE SCALE GENOMIC DNA]</scope>
    <source>
        <strain evidence="2 3">61421 PRCM</strain>
    </source>
</reference>
<evidence type="ECO:0008006" key="4">
    <source>
        <dbReference type="Google" id="ProtNLM"/>
    </source>
</evidence>
<evidence type="ECO:0000256" key="1">
    <source>
        <dbReference type="SAM" id="SignalP"/>
    </source>
</evidence>
<dbReference type="Proteomes" id="UP000188947">
    <property type="component" value="Unassembled WGS sequence"/>
</dbReference>
<proteinExistence type="predicted"/>
<feature type="chain" id="PRO_5030034634" description="Sugar-binding protein" evidence="1">
    <location>
        <begin position="19"/>
        <end position="279"/>
    </location>
</feature>
<organism evidence="2 3">
    <name type="scientific">Elizabethkingia meningoseptica</name>
    <name type="common">Chryseobacterium meningosepticum</name>
    <dbReference type="NCBI Taxonomy" id="238"/>
    <lineage>
        <taxon>Bacteria</taxon>
        <taxon>Pseudomonadati</taxon>
        <taxon>Bacteroidota</taxon>
        <taxon>Flavobacteriia</taxon>
        <taxon>Flavobacteriales</taxon>
        <taxon>Weeksellaceae</taxon>
        <taxon>Elizabethkingia</taxon>
    </lineage>
</organism>
<keyword evidence="1" id="KW-0732">Signal</keyword>
<dbReference type="Gene3D" id="3.90.930.1">
    <property type="match status" value="1"/>
</dbReference>
<accession>A0A1T3FGP2</accession>
<dbReference type="eggNOG" id="ENOG5033U12">
    <property type="taxonomic scope" value="Bacteria"/>
</dbReference>
<keyword evidence="3" id="KW-1185">Reference proteome</keyword>
<dbReference type="RefSeq" id="WP_070904384.1">
    <property type="nucleotide sequence ID" value="NZ_CP016378.1"/>
</dbReference>
<dbReference type="STRING" id="238.BBD35_10765"/>
<evidence type="ECO:0000313" key="3">
    <source>
        <dbReference type="Proteomes" id="UP000188947"/>
    </source>
</evidence>